<organism evidence="1 2">
    <name type="scientific">Dendrothele bispora (strain CBS 962.96)</name>
    <dbReference type="NCBI Taxonomy" id="1314807"/>
    <lineage>
        <taxon>Eukaryota</taxon>
        <taxon>Fungi</taxon>
        <taxon>Dikarya</taxon>
        <taxon>Basidiomycota</taxon>
        <taxon>Agaricomycotina</taxon>
        <taxon>Agaricomycetes</taxon>
        <taxon>Agaricomycetidae</taxon>
        <taxon>Agaricales</taxon>
        <taxon>Agaricales incertae sedis</taxon>
        <taxon>Dendrothele</taxon>
    </lineage>
</organism>
<evidence type="ECO:0000313" key="2">
    <source>
        <dbReference type="Proteomes" id="UP000297245"/>
    </source>
</evidence>
<protein>
    <submittedName>
        <fullName evidence="1">Uncharacterized protein</fullName>
    </submittedName>
</protein>
<dbReference type="EMBL" id="ML179305">
    <property type="protein sequence ID" value="THU91470.1"/>
    <property type="molecule type" value="Genomic_DNA"/>
</dbReference>
<dbReference type="OrthoDB" id="167809at2759"/>
<dbReference type="Proteomes" id="UP000297245">
    <property type="component" value="Unassembled WGS sequence"/>
</dbReference>
<name>A0A4S8LQM4_DENBC</name>
<proteinExistence type="predicted"/>
<keyword evidence="2" id="KW-1185">Reference proteome</keyword>
<accession>A0A4S8LQM4</accession>
<gene>
    <name evidence="1" type="ORF">K435DRAFT_968168</name>
</gene>
<reference evidence="1 2" key="1">
    <citation type="journal article" date="2019" name="Nat. Ecol. Evol.">
        <title>Megaphylogeny resolves global patterns of mushroom evolution.</title>
        <authorList>
            <person name="Varga T."/>
            <person name="Krizsan K."/>
            <person name="Foldi C."/>
            <person name="Dima B."/>
            <person name="Sanchez-Garcia M."/>
            <person name="Sanchez-Ramirez S."/>
            <person name="Szollosi G.J."/>
            <person name="Szarkandi J.G."/>
            <person name="Papp V."/>
            <person name="Albert L."/>
            <person name="Andreopoulos W."/>
            <person name="Angelini C."/>
            <person name="Antonin V."/>
            <person name="Barry K.W."/>
            <person name="Bougher N.L."/>
            <person name="Buchanan P."/>
            <person name="Buyck B."/>
            <person name="Bense V."/>
            <person name="Catcheside P."/>
            <person name="Chovatia M."/>
            <person name="Cooper J."/>
            <person name="Damon W."/>
            <person name="Desjardin D."/>
            <person name="Finy P."/>
            <person name="Geml J."/>
            <person name="Haridas S."/>
            <person name="Hughes K."/>
            <person name="Justo A."/>
            <person name="Karasinski D."/>
            <person name="Kautmanova I."/>
            <person name="Kiss B."/>
            <person name="Kocsube S."/>
            <person name="Kotiranta H."/>
            <person name="LaButti K.M."/>
            <person name="Lechner B.E."/>
            <person name="Liimatainen K."/>
            <person name="Lipzen A."/>
            <person name="Lukacs Z."/>
            <person name="Mihaltcheva S."/>
            <person name="Morgado L.N."/>
            <person name="Niskanen T."/>
            <person name="Noordeloos M.E."/>
            <person name="Ohm R.A."/>
            <person name="Ortiz-Santana B."/>
            <person name="Ovrebo C."/>
            <person name="Racz N."/>
            <person name="Riley R."/>
            <person name="Savchenko A."/>
            <person name="Shiryaev A."/>
            <person name="Soop K."/>
            <person name="Spirin V."/>
            <person name="Szebenyi C."/>
            <person name="Tomsovsky M."/>
            <person name="Tulloss R.E."/>
            <person name="Uehling J."/>
            <person name="Grigoriev I.V."/>
            <person name="Vagvolgyi C."/>
            <person name="Papp T."/>
            <person name="Martin F.M."/>
            <person name="Miettinen O."/>
            <person name="Hibbett D.S."/>
            <person name="Nagy L.G."/>
        </authorList>
    </citation>
    <scope>NUCLEOTIDE SEQUENCE [LARGE SCALE GENOMIC DNA]</scope>
    <source>
        <strain evidence="1 2">CBS 962.96</strain>
    </source>
</reference>
<dbReference type="AlphaFoldDB" id="A0A4S8LQM4"/>
<evidence type="ECO:0000313" key="1">
    <source>
        <dbReference type="EMBL" id="THU91470.1"/>
    </source>
</evidence>
<sequence length="185" mass="20807">MASQSKGNGGLHLIHRNIFAKYFTNDNFPKLIVALVTPTSLNVKKTIGLDGKDEPILTAGRDHPFPNNDRDVRESHELTKELIKTVKDALQIELRPTDPDNNDWDDDNFLKPLELGSVAHEPGTIPLKGFDRKRRFLLDKNLMLCGREGVYVCVPQVTRSQPDLNYGRSCPPAVKNYPSLHHTGQ</sequence>